<gene>
    <name evidence="11" type="ORF">FCL42_06760</name>
</gene>
<sequence length="328" mass="36850">MDTMRWIKAVIPWLMLGCTPQQVTHSPSLDINRLNQAKHHSVLPIPEPEPANLSLARLGWQLFQDPRLSSNNAISCATCHELHHYGAQSSMVSTGVNGLGERNSPTVFNSSLNPMQFWDGRAFNLHTQIDGPVHNPVEMDSNWPDIVIKLQQDSELKSQFQRLYSDGITEANIKHAIDYFESQLLTPNSRFDQFLKGEIRLSSDELQGWQQFQDIGCINCHQGVNFGGNLYQSFGLTHRIDAKNNDSGLYSVSKDPRDNHVFRVPSLRNIAETAPYFHDGSIAGLSDAVELMAISQLGVTLTSNQRHNLTQFLHTLTAPKPKILEELQ</sequence>
<dbReference type="PIRSF" id="PIRSF000294">
    <property type="entry name" value="Cytochrome-c_peroxidase"/>
    <property type="match status" value="1"/>
</dbReference>
<feature type="binding site" description="covalent" evidence="8">
    <location>
        <position position="217"/>
    </location>
    <ligand>
        <name>heme c</name>
        <dbReference type="ChEBI" id="CHEBI:61717"/>
        <label>2</label>
    </ligand>
</feature>
<dbReference type="Proteomes" id="UP000305675">
    <property type="component" value="Unassembled WGS sequence"/>
</dbReference>
<organism evidence="11 12">
    <name type="scientific">Ferrimonas aestuarii</name>
    <dbReference type="NCBI Taxonomy" id="2569539"/>
    <lineage>
        <taxon>Bacteria</taxon>
        <taxon>Pseudomonadati</taxon>
        <taxon>Pseudomonadota</taxon>
        <taxon>Gammaproteobacteria</taxon>
        <taxon>Alteromonadales</taxon>
        <taxon>Ferrimonadaceae</taxon>
        <taxon>Ferrimonas</taxon>
    </lineage>
</organism>
<keyword evidence="5" id="KW-0574">Periplasm</keyword>
<dbReference type="InterPro" id="IPR036909">
    <property type="entry name" value="Cyt_c-like_dom_sf"/>
</dbReference>
<dbReference type="InterPro" id="IPR004852">
    <property type="entry name" value="Di-haem_cyt_c_peroxidsae"/>
</dbReference>
<evidence type="ECO:0000256" key="3">
    <source>
        <dbReference type="ARBA" id="ARBA00022723"/>
    </source>
</evidence>
<dbReference type="GO" id="GO:0009055">
    <property type="term" value="F:electron transfer activity"/>
    <property type="evidence" value="ECO:0007669"/>
    <property type="project" value="InterPro"/>
</dbReference>
<feature type="binding site" description="axial binding residue" evidence="9">
    <location>
        <position position="80"/>
    </location>
    <ligand>
        <name>heme c</name>
        <dbReference type="ChEBI" id="CHEBI:61717"/>
        <label>1</label>
    </ligand>
    <ligandPart>
        <name>Fe</name>
        <dbReference type="ChEBI" id="CHEBI:18248"/>
    </ligandPart>
</feature>
<keyword evidence="2 8" id="KW-0349">Heme</keyword>
<dbReference type="InterPro" id="IPR009056">
    <property type="entry name" value="Cyt_c-like_dom"/>
</dbReference>
<comment type="cofactor">
    <cofactor evidence="8">
        <name>heme</name>
        <dbReference type="ChEBI" id="CHEBI:30413"/>
    </cofactor>
    <text evidence="8">Binds 2 heme groups.</text>
</comment>
<dbReference type="OrthoDB" id="9805202at2"/>
<feature type="domain" description="Cytochrome c" evidence="10">
    <location>
        <begin position="54"/>
        <end position="184"/>
    </location>
</feature>
<evidence type="ECO:0000256" key="9">
    <source>
        <dbReference type="PIRSR" id="PIRSR000294-2"/>
    </source>
</evidence>
<feature type="binding site" description="covalent" evidence="8">
    <location>
        <position position="76"/>
    </location>
    <ligand>
        <name>heme c</name>
        <dbReference type="ChEBI" id="CHEBI:61717"/>
        <label>1</label>
    </ligand>
</feature>
<protein>
    <submittedName>
        <fullName evidence="11">C-type cytochrome</fullName>
    </submittedName>
</protein>
<evidence type="ECO:0000256" key="8">
    <source>
        <dbReference type="PIRSR" id="PIRSR000294-1"/>
    </source>
</evidence>
<comment type="PTM">
    <text evidence="8">Binds 2 heme groups per subunit.</text>
</comment>
<dbReference type="GO" id="GO:0042597">
    <property type="term" value="C:periplasmic space"/>
    <property type="evidence" value="ECO:0007669"/>
    <property type="project" value="UniProtKB-SubCell"/>
</dbReference>
<evidence type="ECO:0000256" key="1">
    <source>
        <dbReference type="ARBA" id="ARBA00004418"/>
    </source>
</evidence>
<comment type="caution">
    <text evidence="11">The sequence shown here is derived from an EMBL/GenBank/DDBJ whole genome shotgun (WGS) entry which is preliminary data.</text>
</comment>
<dbReference type="GO" id="GO:0020037">
    <property type="term" value="F:heme binding"/>
    <property type="evidence" value="ECO:0007669"/>
    <property type="project" value="InterPro"/>
</dbReference>
<feature type="domain" description="Cytochrome c" evidence="10">
    <location>
        <begin position="203"/>
        <end position="317"/>
    </location>
</feature>
<evidence type="ECO:0000256" key="7">
    <source>
        <dbReference type="ARBA" id="ARBA00023004"/>
    </source>
</evidence>
<dbReference type="AlphaFoldDB" id="A0A4U1BQD0"/>
<dbReference type="Pfam" id="PF03150">
    <property type="entry name" value="CCP_MauG"/>
    <property type="match status" value="1"/>
</dbReference>
<evidence type="ECO:0000259" key="10">
    <source>
        <dbReference type="PROSITE" id="PS51007"/>
    </source>
</evidence>
<dbReference type="InterPro" id="IPR026259">
    <property type="entry name" value="MauG/Cytc_peroxidase"/>
</dbReference>
<evidence type="ECO:0000313" key="11">
    <source>
        <dbReference type="EMBL" id="TKB56829.1"/>
    </source>
</evidence>
<dbReference type="PANTHER" id="PTHR30600">
    <property type="entry name" value="CYTOCHROME C PEROXIDASE-RELATED"/>
    <property type="match status" value="1"/>
</dbReference>
<keyword evidence="12" id="KW-1185">Reference proteome</keyword>
<keyword evidence="4" id="KW-0732">Signal</keyword>
<feature type="binding site" description="covalent" evidence="8">
    <location>
        <position position="220"/>
    </location>
    <ligand>
        <name>heme c</name>
        <dbReference type="ChEBI" id="CHEBI:61717"/>
        <label>2</label>
    </ligand>
</feature>
<name>A0A4U1BQD0_9GAMM</name>
<evidence type="ECO:0000256" key="5">
    <source>
        <dbReference type="ARBA" id="ARBA00022764"/>
    </source>
</evidence>
<dbReference type="GO" id="GO:0046872">
    <property type="term" value="F:metal ion binding"/>
    <property type="evidence" value="ECO:0007669"/>
    <property type="project" value="UniProtKB-KW"/>
</dbReference>
<keyword evidence="3 9" id="KW-0479">Metal-binding</keyword>
<dbReference type="PANTHER" id="PTHR30600:SF7">
    <property type="entry name" value="CYTOCHROME C PEROXIDASE-RELATED"/>
    <property type="match status" value="1"/>
</dbReference>
<accession>A0A4U1BQD0</accession>
<keyword evidence="7 9" id="KW-0408">Iron</keyword>
<dbReference type="GO" id="GO:0004130">
    <property type="term" value="F:cytochrome-c peroxidase activity"/>
    <property type="evidence" value="ECO:0007669"/>
    <property type="project" value="TreeGrafter"/>
</dbReference>
<dbReference type="PROSITE" id="PS51007">
    <property type="entry name" value="CYTC"/>
    <property type="match status" value="2"/>
</dbReference>
<evidence type="ECO:0000256" key="6">
    <source>
        <dbReference type="ARBA" id="ARBA00023002"/>
    </source>
</evidence>
<dbReference type="SUPFAM" id="SSF46626">
    <property type="entry name" value="Cytochrome c"/>
    <property type="match status" value="2"/>
</dbReference>
<proteinExistence type="predicted"/>
<evidence type="ECO:0000256" key="4">
    <source>
        <dbReference type="ARBA" id="ARBA00022729"/>
    </source>
</evidence>
<dbReference type="Gene3D" id="1.10.760.10">
    <property type="entry name" value="Cytochrome c-like domain"/>
    <property type="match status" value="2"/>
</dbReference>
<feature type="binding site" description="axial binding residue" evidence="9">
    <location>
        <position position="221"/>
    </location>
    <ligand>
        <name>heme c</name>
        <dbReference type="ChEBI" id="CHEBI:61717"/>
        <label>2</label>
    </ligand>
    <ligandPart>
        <name>Fe</name>
        <dbReference type="ChEBI" id="CHEBI:18248"/>
    </ligandPart>
</feature>
<comment type="subcellular location">
    <subcellularLocation>
        <location evidence="1">Periplasm</location>
    </subcellularLocation>
</comment>
<evidence type="ECO:0000256" key="2">
    <source>
        <dbReference type="ARBA" id="ARBA00022617"/>
    </source>
</evidence>
<dbReference type="EMBL" id="SWCJ01000003">
    <property type="protein sequence ID" value="TKB56829.1"/>
    <property type="molecule type" value="Genomic_DNA"/>
</dbReference>
<reference evidence="11 12" key="1">
    <citation type="submission" date="2019-04" db="EMBL/GenBank/DDBJ databases">
        <authorList>
            <person name="Hwang J.C."/>
        </authorList>
    </citation>
    <scope>NUCLEOTIDE SEQUENCE [LARGE SCALE GENOMIC DNA]</scope>
    <source>
        <strain evidence="11 12">IMCC35002</strain>
    </source>
</reference>
<feature type="binding site" description="axial binding residue" evidence="9">
    <location>
        <position position="292"/>
    </location>
    <ligand>
        <name>heme c</name>
        <dbReference type="ChEBI" id="CHEBI:61717"/>
        <label>2</label>
    </ligand>
    <ligandPart>
        <name>Fe</name>
        <dbReference type="ChEBI" id="CHEBI:18248"/>
    </ligandPart>
</feature>
<keyword evidence="6" id="KW-0560">Oxidoreductase</keyword>
<dbReference type="InterPro" id="IPR051395">
    <property type="entry name" value="Cytochrome_c_Peroxidase/MauG"/>
</dbReference>
<evidence type="ECO:0000313" key="12">
    <source>
        <dbReference type="Proteomes" id="UP000305675"/>
    </source>
</evidence>
<feature type="binding site" description="covalent" evidence="8">
    <location>
        <position position="79"/>
    </location>
    <ligand>
        <name>heme c</name>
        <dbReference type="ChEBI" id="CHEBI:61717"/>
        <label>1</label>
    </ligand>
</feature>